<proteinExistence type="inferred from homology"/>
<dbReference type="PANTHER" id="PTHR38643:SF1">
    <property type="entry name" value="PURINE NUCLEOSIDE PERMEASE C285.05-RELATED"/>
    <property type="match status" value="1"/>
</dbReference>
<dbReference type="GeneID" id="92211244"/>
<gene>
    <name evidence="3" type="ORF">LODBEIA_P60480</name>
</gene>
<organism evidence="3 4">
    <name type="scientific">Lodderomyces beijingensis</name>
    <dbReference type="NCBI Taxonomy" id="1775926"/>
    <lineage>
        <taxon>Eukaryota</taxon>
        <taxon>Fungi</taxon>
        <taxon>Dikarya</taxon>
        <taxon>Ascomycota</taxon>
        <taxon>Saccharomycotina</taxon>
        <taxon>Pichiomycetes</taxon>
        <taxon>Debaryomycetaceae</taxon>
        <taxon>Candida/Lodderomyces clade</taxon>
        <taxon>Lodderomyces</taxon>
    </lineage>
</organism>
<sequence>MITNLILLVLVYAAQRVASLPQQQILTSKIAPKCVIVSMFQPEQESWTKEIDFPHTFQLPGLHPLYPNFICTGDHSVCQVTTGEGEINAATTIAFLISNPQFDFRKTYWLFAGIAGGDPARITTGSVAFAQYAVQVGLSYQIDSREVSEWDTGYFSYGTRQPHEYPDSVYGTEVFELNRNLRDRAMTLASHTVLKVGDDENCKLRELYVGEVASGMPRVAACDVLTSDNYFTGAVLNDAFGKYAALITNGTAKYCAAAQEENGSLEAMIRGAQVGTVDFGRVVVMRSISNFVRMPRGLNVSAVEWFNEFPKGGYEHALRNLYVAGWPFVSDVVGRWTTLYEKGIQSENYLGDILGTLGGVRDFGKDSYKIT</sequence>
<evidence type="ECO:0000313" key="3">
    <source>
        <dbReference type="EMBL" id="CAK9442305.1"/>
    </source>
</evidence>
<dbReference type="Gene3D" id="3.40.50.1580">
    <property type="entry name" value="Nucleoside phosphorylase domain"/>
    <property type="match status" value="1"/>
</dbReference>
<dbReference type="RefSeq" id="XP_066832986.1">
    <property type="nucleotide sequence ID" value="XM_066976448.1"/>
</dbReference>
<dbReference type="InterPro" id="IPR009486">
    <property type="entry name" value="Pur_nuclsid_perm"/>
</dbReference>
<keyword evidence="2" id="KW-0732">Signal</keyword>
<dbReference type="InterPro" id="IPR035994">
    <property type="entry name" value="Nucleoside_phosphorylase_sf"/>
</dbReference>
<evidence type="ECO:0000313" key="4">
    <source>
        <dbReference type="Proteomes" id="UP001497383"/>
    </source>
</evidence>
<comment type="function">
    <text evidence="1">Nucleoside permease that transports adenosine and guanosine.</text>
</comment>
<comment type="similarity">
    <text evidence="1">Belongs to the NUP family.</text>
</comment>
<dbReference type="PIRSF" id="PIRSF013171">
    <property type="entry name" value="Pur_nuclsid_perm"/>
    <property type="match status" value="1"/>
</dbReference>
<name>A0ABP0ZV37_9ASCO</name>
<dbReference type="Proteomes" id="UP001497383">
    <property type="component" value="Chromosome 8"/>
</dbReference>
<dbReference type="SUPFAM" id="SSF53167">
    <property type="entry name" value="Purine and uridine phosphorylases"/>
    <property type="match status" value="1"/>
</dbReference>
<dbReference type="EMBL" id="OZ022412">
    <property type="protein sequence ID" value="CAK9442305.1"/>
    <property type="molecule type" value="Genomic_DNA"/>
</dbReference>
<feature type="signal peptide" evidence="2">
    <location>
        <begin position="1"/>
        <end position="19"/>
    </location>
</feature>
<keyword evidence="4" id="KW-1185">Reference proteome</keyword>
<feature type="chain" id="PRO_5046334729" description="Purine nucleoside permease" evidence="2">
    <location>
        <begin position="20"/>
        <end position="371"/>
    </location>
</feature>
<evidence type="ECO:0000256" key="1">
    <source>
        <dbReference type="PIRNR" id="PIRNR013171"/>
    </source>
</evidence>
<dbReference type="Pfam" id="PF06516">
    <property type="entry name" value="NUP"/>
    <property type="match status" value="1"/>
</dbReference>
<evidence type="ECO:0008006" key="5">
    <source>
        <dbReference type="Google" id="ProtNLM"/>
    </source>
</evidence>
<reference evidence="3 4" key="1">
    <citation type="submission" date="2024-03" db="EMBL/GenBank/DDBJ databases">
        <authorList>
            <person name="Brejova B."/>
        </authorList>
    </citation>
    <scope>NUCLEOTIDE SEQUENCE [LARGE SCALE GENOMIC DNA]</scope>
    <source>
        <strain evidence="3 4">CBS 14171</strain>
    </source>
</reference>
<protein>
    <recommendedName>
        <fullName evidence="5">Purine nucleoside permease</fullName>
    </recommendedName>
</protein>
<accession>A0ABP0ZV37</accession>
<evidence type="ECO:0000256" key="2">
    <source>
        <dbReference type="SAM" id="SignalP"/>
    </source>
</evidence>
<keyword evidence="1" id="KW-0813">Transport</keyword>
<dbReference type="PANTHER" id="PTHR38643">
    <property type="entry name" value="PURINE NUCLEOSIDE PERMEASE C285.05-RELATED"/>
    <property type="match status" value="1"/>
</dbReference>